<evidence type="ECO:0000256" key="1">
    <source>
        <dbReference type="SAM" id="MobiDB-lite"/>
    </source>
</evidence>
<keyword evidence="3" id="KW-1185">Reference proteome</keyword>
<dbReference type="Proteomes" id="UP000494165">
    <property type="component" value="Unassembled WGS sequence"/>
</dbReference>
<accession>A0A8S1DGD2</accession>
<feature type="region of interest" description="Disordered" evidence="1">
    <location>
        <begin position="23"/>
        <end position="53"/>
    </location>
</feature>
<gene>
    <name evidence="2" type="ORF">CLODIP_2_CD00649</name>
</gene>
<evidence type="ECO:0000313" key="2">
    <source>
        <dbReference type="EMBL" id="CAB3378922.1"/>
    </source>
</evidence>
<comment type="caution">
    <text evidence="2">The sequence shown here is derived from an EMBL/GenBank/DDBJ whole genome shotgun (WGS) entry which is preliminary data.</text>
</comment>
<dbReference type="EMBL" id="CADEPI010000174">
    <property type="protein sequence ID" value="CAB3378922.1"/>
    <property type="molecule type" value="Genomic_DNA"/>
</dbReference>
<dbReference type="AlphaFoldDB" id="A0A8S1DGD2"/>
<proteinExistence type="predicted"/>
<evidence type="ECO:0000313" key="3">
    <source>
        <dbReference type="Proteomes" id="UP000494165"/>
    </source>
</evidence>
<reference evidence="2 3" key="1">
    <citation type="submission" date="2020-04" db="EMBL/GenBank/DDBJ databases">
        <authorList>
            <person name="Alioto T."/>
            <person name="Alioto T."/>
            <person name="Gomez Garrido J."/>
        </authorList>
    </citation>
    <scope>NUCLEOTIDE SEQUENCE [LARGE SCALE GENOMIC DNA]</scope>
</reference>
<protein>
    <submittedName>
        <fullName evidence="2">Uncharacterized protein</fullName>
    </submittedName>
</protein>
<name>A0A8S1DGD2_9INSE</name>
<sequence>MCSQTLHRRQLQLISKDVRFLNAQRGEQREEPVSYKTTPYGGAPPDSPSDSRPCKRRWFSLSLAQPLSSHSFDATTIILQRNNKTNFK</sequence>
<organism evidence="2 3">
    <name type="scientific">Cloeon dipterum</name>
    <dbReference type="NCBI Taxonomy" id="197152"/>
    <lineage>
        <taxon>Eukaryota</taxon>
        <taxon>Metazoa</taxon>
        <taxon>Ecdysozoa</taxon>
        <taxon>Arthropoda</taxon>
        <taxon>Hexapoda</taxon>
        <taxon>Insecta</taxon>
        <taxon>Pterygota</taxon>
        <taxon>Palaeoptera</taxon>
        <taxon>Ephemeroptera</taxon>
        <taxon>Pisciforma</taxon>
        <taxon>Baetidae</taxon>
        <taxon>Cloeon</taxon>
    </lineage>
</organism>